<gene>
    <name evidence="1" type="ORF">GS399_15425</name>
</gene>
<accession>A0A7K1YCQ5</accession>
<keyword evidence="2" id="KW-1185">Reference proteome</keyword>
<name>A0A7K1YCQ5_9SPHI</name>
<dbReference type="AlphaFoldDB" id="A0A7K1YCQ5"/>
<dbReference type="RefSeq" id="WP_160845537.1">
    <property type="nucleotide sequence ID" value="NZ_WVHT01000007.1"/>
</dbReference>
<evidence type="ECO:0000313" key="1">
    <source>
        <dbReference type="EMBL" id="MXV52364.1"/>
    </source>
</evidence>
<proteinExistence type="predicted"/>
<protein>
    <submittedName>
        <fullName evidence="1">Uncharacterized protein</fullName>
    </submittedName>
</protein>
<organism evidence="1 2">
    <name type="scientific">Hufsiella arboris</name>
    <dbReference type="NCBI Taxonomy" id="2695275"/>
    <lineage>
        <taxon>Bacteria</taxon>
        <taxon>Pseudomonadati</taxon>
        <taxon>Bacteroidota</taxon>
        <taxon>Sphingobacteriia</taxon>
        <taxon>Sphingobacteriales</taxon>
        <taxon>Sphingobacteriaceae</taxon>
        <taxon>Hufsiella</taxon>
    </lineage>
</organism>
<dbReference type="EMBL" id="WVHT01000007">
    <property type="protein sequence ID" value="MXV52364.1"/>
    <property type="molecule type" value="Genomic_DNA"/>
</dbReference>
<comment type="caution">
    <text evidence="1">The sequence shown here is derived from an EMBL/GenBank/DDBJ whole genome shotgun (WGS) entry which is preliminary data.</text>
</comment>
<dbReference type="Proteomes" id="UP000466586">
    <property type="component" value="Unassembled WGS sequence"/>
</dbReference>
<reference evidence="1 2" key="1">
    <citation type="submission" date="2019-11" db="EMBL/GenBank/DDBJ databases">
        <title>Pedobacter sp. HMF7647 Genome sequencing and assembly.</title>
        <authorList>
            <person name="Kang H."/>
            <person name="Kim H."/>
            <person name="Joh K."/>
        </authorList>
    </citation>
    <scope>NUCLEOTIDE SEQUENCE [LARGE SCALE GENOMIC DNA]</scope>
    <source>
        <strain evidence="1 2">HMF7647</strain>
    </source>
</reference>
<evidence type="ECO:0000313" key="2">
    <source>
        <dbReference type="Proteomes" id="UP000466586"/>
    </source>
</evidence>
<sequence>MSFKYRTIGCMTMKQCFYMGFRRSHGEVCLRINDGKILCRDKKTLCWNASIHFGDKRTLFEDAGILFGNAGTSFRDARTLHRDANILSQDARTLHRDAEILFQDTRTLYENANFQYTTTNFYRARILSHKAKTSSYSARKNTKYL</sequence>